<proteinExistence type="predicted"/>
<accession>A0ABY7D8S4</accession>
<organism evidence="1 2">
    <name type="scientific">Puccinia triticina</name>
    <dbReference type="NCBI Taxonomy" id="208348"/>
    <lineage>
        <taxon>Eukaryota</taxon>
        <taxon>Fungi</taxon>
        <taxon>Dikarya</taxon>
        <taxon>Basidiomycota</taxon>
        <taxon>Pucciniomycotina</taxon>
        <taxon>Pucciniomycetes</taxon>
        <taxon>Pucciniales</taxon>
        <taxon>Pucciniaceae</taxon>
        <taxon>Puccinia</taxon>
    </lineage>
</organism>
<dbReference type="RefSeq" id="XP_053028729.1">
    <property type="nucleotide sequence ID" value="XM_053164751.1"/>
</dbReference>
<protein>
    <submittedName>
        <fullName evidence="1">Uncharacterized protein</fullName>
    </submittedName>
</protein>
<dbReference type="EMBL" id="CP110438">
    <property type="protein sequence ID" value="WAQ93174.1"/>
    <property type="molecule type" value="Genomic_DNA"/>
</dbReference>
<sequence length="164" mass="17059">MALVTERGGIGGLRAVVYRAACLHPHPCPCRPRKDMTNLASHVSSNRTTVSRLSLHDNLRTRHPSASTYSVPFAVASSLETTPSVMKLGTTVLSAFSCAAGCLVCAGCRAAACDALIDGVSRANAASGPAPRSSFTARPCDVFIICKMPGPPAAPACHDHWASL</sequence>
<evidence type="ECO:0000313" key="1">
    <source>
        <dbReference type="EMBL" id="WAQ93174.1"/>
    </source>
</evidence>
<keyword evidence="2" id="KW-1185">Reference proteome</keyword>
<reference evidence="1" key="1">
    <citation type="submission" date="2022-10" db="EMBL/GenBank/DDBJ databases">
        <title>Puccinia triticina Genome sequencing and assembly.</title>
        <authorList>
            <person name="Li C."/>
        </authorList>
    </citation>
    <scope>NUCLEOTIDE SEQUENCE</scope>
    <source>
        <strain evidence="1">Pt15</strain>
    </source>
</reference>
<dbReference type="Proteomes" id="UP001164743">
    <property type="component" value="Chromosome 18A"/>
</dbReference>
<name>A0ABY7D8S4_9BASI</name>
<evidence type="ECO:0000313" key="2">
    <source>
        <dbReference type="Proteomes" id="UP001164743"/>
    </source>
</evidence>
<gene>
    <name evidence="1" type="ORF">PtA15_18A232</name>
</gene>
<dbReference type="GeneID" id="77805646"/>